<reference evidence="2 3" key="1">
    <citation type="submission" date="2019-11" db="EMBL/GenBank/DDBJ databases">
        <title>Genome sequence of Deinococcus xianganensis Y35, AI-2 producing algicidal bacterium, isolated from lake water.</title>
        <authorList>
            <person name="Li Y."/>
        </authorList>
    </citation>
    <scope>NUCLEOTIDE SEQUENCE [LARGE SCALE GENOMIC DNA]</scope>
    <source>
        <strain evidence="2 3">Y35</strain>
    </source>
</reference>
<dbReference type="AlphaFoldDB" id="A0A6I4YDV7"/>
<dbReference type="RefSeq" id="WP_237427219.1">
    <property type="nucleotide sequence ID" value="NZ_WVHK01000024.1"/>
</dbReference>
<evidence type="ECO:0000313" key="2">
    <source>
        <dbReference type="EMBL" id="MXV19692.1"/>
    </source>
</evidence>
<feature type="region of interest" description="Disordered" evidence="1">
    <location>
        <begin position="33"/>
        <end position="64"/>
    </location>
</feature>
<dbReference type="Proteomes" id="UP000430519">
    <property type="component" value="Unassembled WGS sequence"/>
</dbReference>
<comment type="caution">
    <text evidence="2">The sequence shown here is derived from an EMBL/GenBank/DDBJ whole genome shotgun (WGS) entry which is preliminary data.</text>
</comment>
<proteinExistence type="predicted"/>
<evidence type="ECO:0000256" key="1">
    <source>
        <dbReference type="SAM" id="MobiDB-lite"/>
    </source>
</evidence>
<keyword evidence="3" id="KW-1185">Reference proteome</keyword>
<sequence>MTHMLNLHSVRRTSLSIALAFAVLAGHLPALPLSESPDSQVGMSRPSAPAILAGDDTKTGGGPG</sequence>
<evidence type="ECO:0000313" key="3">
    <source>
        <dbReference type="Proteomes" id="UP000430519"/>
    </source>
</evidence>
<dbReference type="EMBL" id="WVHK01000024">
    <property type="protein sequence ID" value="MXV19692.1"/>
    <property type="molecule type" value="Genomic_DNA"/>
</dbReference>
<name>A0A6I4YDV7_9DEIO</name>
<organism evidence="2 3">
    <name type="scientific">Deinococcus xianganensis</name>
    <dbReference type="NCBI Taxonomy" id="1507289"/>
    <lineage>
        <taxon>Bacteria</taxon>
        <taxon>Thermotogati</taxon>
        <taxon>Deinococcota</taxon>
        <taxon>Deinococci</taxon>
        <taxon>Deinococcales</taxon>
        <taxon>Deinococcaceae</taxon>
        <taxon>Deinococcus</taxon>
    </lineage>
</organism>
<protein>
    <submittedName>
        <fullName evidence="2">Uncharacterized protein</fullName>
    </submittedName>
</protein>
<accession>A0A6I4YDV7</accession>
<gene>
    <name evidence="2" type="ORF">GLX28_08600</name>
</gene>